<dbReference type="CDD" id="cd06583">
    <property type="entry name" value="PGRP"/>
    <property type="match status" value="1"/>
</dbReference>
<gene>
    <name evidence="2" type="ORF">CK936_21390</name>
</gene>
<evidence type="ECO:0000313" key="2">
    <source>
        <dbReference type="EMBL" id="PAU46949.1"/>
    </source>
</evidence>
<dbReference type="Proteomes" id="UP000218944">
    <property type="component" value="Unassembled WGS sequence"/>
</dbReference>
<protein>
    <submittedName>
        <fullName evidence="2">N-acetylmuramoyl-L-alanine amidase</fullName>
    </submittedName>
</protein>
<evidence type="ECO:0000313" key="3">
    <source>
        <dbReference type="Proteomes" id="UP000218944"/>
    </source>
</evidence>
<dbReference type="InterPro" id="IPR002502">
    <property type="entry name" value="Amidase_domain"/>
</dbReference>
<dbReference type="SMART" id="SM00644">
    <property type="entry name" value="Ami_2"/>
    <property type="match status" value="1"/>
</dbReference>
<dbReference type="Gene3D" id="3.40.80.10">
    <property type="entry name" value="Peptidoglycan recognition protein-like"/>
    <property type="match status" value="1"/>
</dbReference>
<dbReference type="InterPro" id="IPR036505">
    <property type="entry name" value="Amidase/PGRP_sf"/>
</dbReference>
<dbReference type="GO" id="GO:0009253">
    <property type="term" value="P:peptidoglycan catabolic process"/>
    <property type="evidence" value="ECO:0007669"/>
    <property type="project" value="InterPro"/>
</dbReference>
<evidence type="ECO:0000259" key="1">
    <source>
        <dbReference type="SMART" id="SM00644"/>
    </source>
</evidence>
<dbReference type="Pfam" id="PF01510">
    <property type="entry name" value="Amidase_2"/>
    <property type="match status" value="1"/>
</dbReference>
<dbReference type="EMBL" id="NSJV01000411">
    <property type="protein sequence ID" value="PAU46949.1"/>
    <property type="molecule type" value="Genomic_DNA"/>
</dbReference>
<comment type="caution">
    <text evidence="2">The sequence shown here is derived from an EMBL/GenBank/DDBJ whole genome shotgun (WGS) entry which is preliminary data.</text>
</comment>
<accession>A0A2A2D6E5</accession>
<sequence>MAPPMSANEFLAALRREGATVVEVDGWRRHNRAGHGAWGPVNGVMIHHTASSGTDSSVRLCWNGYDRLPGPLCHGVIAKDGRIHLVGCGRTNHAGAGDGDVLRAVIAEKRLPPVRWADTDGNVHFYGFECVNLGNGEDPWPAEQLLAAEQVAAAICRFHGWTERSVIGHLEWRPGKSDPVGFSMERLRERIRERLK</sequence>
<keyword evidence="3" id="KW-1185">Reference proteome</keyword>
<feature type="domain" description="N-acetylmuramoyl-L-alanine amidase" evidence="1">
    <location>
        <begin position="27"/>
        <end position="180"/>
    </location>
</feature>
<name>A0A2A2D6E5_9ACTN</name>
<dbReference type="SUPFAM" id="SSF55846">
    <property type="entry name" value="N-acetylmuramoyl-L-alanine amidase-like"/>
    <property type="match status" value="1"/>
</dbReference>
<reference evidence="2 3" key="1">
    <citation type="submission" date="2017-08" db="EMBL/GenBank/DDBJ databases">
        <title>Genome sequence of Streptomyces albireticuli NRRL B-1670.</title>
        <authorList>
            <person name="Graham D.E."/>
            <person name="Mahan K.M."/>
            <person name="Klingeman D.M."/>
            <person name="Hettich R.L."/>
            <person name="Parry R.J."/>
            <person name="Spain J.C."/>
        </authorList>
    </citation>
    <scope>NUCLEOTIDE SEQUENCE [LARGE SCALE GENOMIC DNA]</scope>
    <source>
        <strain evidence="2 3">NRRL B-1670</strain>
    </source>
</reference>
<dbReference type="RefSeq" id="WP_095582576.1">
    <property type="nucleotide sequence ID" value="NZ_JAJQQQ010000009.1"/>
</dbReference>
<dbReference type="AlphaFoldDB" id="A0A2A2D6E5"/>
<proteinExistence type="predicted"/>
<dbReference type="GO" id="GO:0008745">
    <property type="term" value="F:N-acetylmuramoyl-L-alanine amidase activity"/>
    <property type="evidence" value="ECO:0007669"/>
    <property type="project" value="InterPro"/>
</dbReference>
<organism evidence="2 3">
    <name type="scientific">Streptomyces albireticuli</name>
    <dbReference type="NCBI Taxonomy" id="1940"/>
    <lineage>
        <taxon>Bacteria</taxon>
        <taxon>Bacillati</taxon>
        <taxon>Actinomycetota</taxon>
        <taxon>Actinomycetes</taxon>
        <taxon>Kitasatosporales</taxon>
        <taxon>Streptomycetaceae</taxon>
        <taxon>Streptomyces</taxon>
    </lineage>
</organism>